<evidence type="ECO:0000256" key="2">
    <source>
        <dbReference type="ARBA" id="ARBA00022490"/>
    </source>
</evidence>
<proteinExistence type="inferred from homology"/>
<feature type="active site" description="Schiff-base intermediate with acetaldehyde" evidence="7">
    <location>
        <position position="149"/>
    </location>
</feature>
<dbReference type="InterPro" id="IPR002915">
    <property type="entry name" value="DeoC/FbaB/LacD_aldolase"/>
</dbReference>
<comment type="caution">
    <text evidence="8">The sequence shown here is derived from an EMBL/GenBank/DDBJ whole genome shotgun (WGS) entry which is preliminary data.</text>
</comment>
<keyword evidence="3 7" id="KW-0456">Lyase</keyword>
<dbReference type="FunFam" id="3.20.20.70:FF:000044">
    <property type="entry name" value="Deoxyribose-phosphate aldolase"/>
    <property type="match status" value="1"/>
</dbReference>
<dbReference type="SUPFAM" id="SSF51569">
    <property type="entry name" value="Aldolase"/>
    <property type="match status" value="1"/>
</dbReference>
<evidence type="ECO:0000256" key="6">
    <source>
        <dbReference type="ARBA" id="ARBA00056337"/>
    </source>
</evidence>
<gene>
    <name evidence="7" type="primary">deoC</name>
    <name evidence="8" type="ORF">BSZ36_04450</name>
</gene>
<dbReference type="GO" id="GO:0005737">
    <property type="term" value="C:cytoplasm"/>
    <property type="evidence" value="ECO:0007669"/>
    <property type="project" value="UniProtKB-SubCell"/>
</dbReference>
<comment type="function">
    <text evidence="6 7">Catalyzes a reversible aldol reaction between acetaldehyde and D-glyceraldehyde 3-phosphate to generate 2-deoxy-D-ribose 5-phosphate.</text>
</comment>
<dbReference type="GO" id="GO:0016052">
    <property type="term" value="P:carbohydrate catabolic process"/>
    <property type="evidence" value="ECO:0007669"/>
    <property type="project" value="TreeGrafter"/>
</dbReference>
<comment type="pathway">
    <text evidence="7">Carbohydrate degradation; 2-deoxy-D-ribose 1-phosphate degradation; D-glyceraldehyde 3-phosphate and acetaldehyde from 2-deoxy-alpha-D-ribose 1-phosphate: step 2/2.</text>
</comment>
<dbReference type="AlphaFoldDB" id="A0A259U3J9"/>
<dbReference type="EMBL" id="MQWB01000001">
    <property type="protein sequence ID" value="OZC04586.1"/>
    <property type="molecule type" value="Genomic_DNA"/>
</dbReference>
<evidence type="ECO:0000256" key="5">
    <source>
        <dbReference type="ARBA" id="ARBA00048791"/>
    </source>
</evidence>
<dbReference type="InterPro" id="IPR013785">
    <property type="entry name" value="Aldolase_TIM"/>
</dbReference>
<evidence type="ECO:0000313" key="9">
    <source>
        <dbReference type="Proteomes" id="UP000216446"/>
    </source>
</evidence>
<dbReference type="NCBIfam" id="TIGR00126">
    <property type="entry name" value="deoC"/>
    <property type="match status" value="1"/>
</dbReference>
<dbReference type="InParanoid" id="A0A259U3J9"/>
<keyword evidence="9" id="KW-1185">Reference proteome</keyword>
<evidence type="ECO:0000313" key="8">
    <source>
        <dbReference type="EMBL" id="OZC04586.1"/>
    </source>
</evidence>
<comment type="subcellular location">
    <subcellularLocation>
        <location evidence="7">Cytoplasm</location>
    </subcellularLocation>
</comment>
<dbReference type="Proteomes" id="UP000216446">
    <property type="component" value="Unassembled WGS sequence"/>
</dbReference>
<evidence type="ECO:0000256" key="3">
    <source>
        <dbReference type="ARBA" id="ARBA00023239"/>
    </source>
</evidence>
<accession>A0A259U3J9</accession>
<feature type="active site" description="Proton donor/acceptor" evidence="7">
    <location>
        <position position="178"/>
    </location>
</feature>
<dbReference type="GO" id="GO:0004139">
    <property type="term" value="F:deoxyribose-phosphate aldolase activity"/>
    <property type="evidence" value="ECO:0007669"/>
    <property type="project" value="UniProtKB-UniRule"/>
</dbReference>
<sequence length="218" mass="22907">MARLIDHTVLKPDTTEAQIRELCAEAREYCFASVCVSPVWVPVAAEELGGRPSKVCTVVGFPHGSVRTPVKAFETEQAVRDGAEEIDMVLAIGRMKSEQYDLVEADIRAVVQAASGRTVKVILETALLTDEEKVIACVLAQNAGADFVKTSTGFASGGASPQDVALMRRVVGEGMGVKASGGIRSAEDAYRMVESGATRLGASAGVAILKGLTSDASY</sequence>
<organism evidence="8 9">
    <name type="scientific">Rubricoccus marinus</name>
    <dbReference type="NCBI Taxonomy" id="716817"/>
    <lineage>
        <taxon>Bacteria</taxon>
        <taxon>Pseudomonadati</taxon>
        <taxon>Rhodothermota</taxon>
        <taxon>Rhodothermia</taxon>
        <taxon>Rhodothermales</taxon>
        <taxon>Rubricoccaceae</taxon>
        <taxon>Rubricoccus</taxon>
    </lineage>
</organism>
<dbReference type="CDD" id="cd00959">
    <property type="entry name" value="DeoC"/>
    <property type="match status" value="1"/>
</dbReference>
<protein>
    <recommendedName>
        <fullName evidence="7">Deoxyribose-phosphate aldolase</fullName>
        <shortName evidence="7">DERA</shortName>
        <ecNumber evidence="7">4.1.2.4</ecNumber>
    </recommendedName>
    <alternativeName>
        <fullName evidence="7">2-deoxy-D-ribose 5-phosphate aldolase</fullName>
    </alternativeName>
    <alternativeName>
        <fullName evidence="7">Phosphodeoxyriboaldolase</fullName>
        <shortName evidence="7">Deoxyriboaldolase</shortName>
    </alternativeName>
</protein>
<evidence type="ECO:0000256" key="1">
    <source>
        <dbReference type="ARBA" id="ARBA00010936"/>
    </source>
</evidence>
<dbReference type="PANTHER" id="PTHR10889:SF1">
    <property type="entry name" value="DEOXYRIBOSE-PHOSPHATE ALDOLASE"/>
    <property type="match status" value="1"/>
</dbReference>
<dbReference type="GO" id="GO:0009264">
    <property type="term" value="P:deoxyribonucleotide catabolic process"/>
    <property type="evidence" value="ECO:0007669"/>
    <property type="project" value="UniProtKB-UniRule"/>
</dbReference>
<evidence type="ECO:0000256" key="4">
    <source>
        <dbReference type="ARBA" id="ARBA00023270"/>
    </source>
</evidence>
<name>A0A259U3J9_9BACT</name>
<comment type="similarity">
    <text evidence="1 7">Belongs to the DeoC/FbaB aldolase family. DeoC type 1 subfamily.</text>
</comment>
<dbReference type="InterPro" id="IPR028581">
    <property type="entry name" value="DeoC_typeI"/>
</dbReference>
<dbReference type="Gene3D" id="3.20.20.70">
    <property type="entry name" value="Aldolase class I"/>
    <property type="match status" value="1"/>
</dbReference>
<dbReference type="HAMAP" id="MF_00114">
    <property type="entry name" value="DeoC_type1"/>
    <property type="match status" value="1"/>
</dbReference>
<keyword evidence="2 7" id="KW-0963">Cytoplasm</keyword>
<dbReference type="PANTHER" id="PTHR10889">
    <property type="entry name" value="DEOXYRIBOSE-PHOSPHATE ALDOLASE"/>
    <property type="match status" value="1"/>
</dbReference>
<keyword evidence="4 7" id="KW-0704">Schiff base</keyword>
<dbReference type="RefSeq" id="WP_342760089.1">
    <property type="nucleotide sequence ID" value="NZ_MQWB01000001.1"/>
</dbReference>
<dbReference type="UniPathway" id="UPA00002">
    <property type="reaction ID" value="UER00468"/>
</dbReference>
<dbReference type="FunCoup" id="A0A259U3J9">
    <property type="interactions" value="419"/>
</dbReference>
<reference evidence="8 9" key="1">
    <citation type="submission" date="2016-11" db="EMBL/GenBank/DDBJ databases">
        <title>Study of marine rhodopsin-containing bacteria.</title>
        <authorList>
            <person name="Yoshizawa S."/>
            <person name="Kumagai Y."/>
            <person name="Kogure K."/>
        </authorList>
    </citation>
    <scope>NUCLEOTIDE SEQUENCE [LARGE SCALE GENOMIC DNA]</scope>
    <source>
        <strain evidence="8 9">SG-29</strain>
    </source>
</reference>
<dbReference type="InterPro" id="IPR011343">
    <property type="entry name" value="DeoC"/>
</dbReference>
<dbReference type="SMART" id="SM01133">
    <property type="entry name" value="DeoC"/>
    <property type="match status" value="1"/>
</dbReference>
<feature type="active site" description="Proton donor/acceptor" evidence="7">
    <location>
        <position position="87"/>
    </location>
</feature>
<evidence type="ECO:0000256" key="7">
    <source>
        <dbReference type="HAMAP-Rule" id="MF_00114"/>
    </source>
</evidence>
<dbReference type="EC" id="4.1.2.4" evidence="7"/>
<dbReference type="GO" id="GO:0006018">
    <property type="term" value="P:2-deoxyribose 1-phosphate catabolic process"/>
    <property type="evidence" value="ECO:0007669"/>
    <property type="project" value="UniProtKB-UniRule"/>
</dbReference>
<dbReference type="Pfam" id="PF01791">
    <property type="entry name" value="DeoC"/>
    <property type="match status" value="1"/>
</dbReference>
<comment type="catalytic activity">
    <reaction evidence="5 7">
        <text>2-deoxy-D-ribose 5-phosphate = D-glyceraldehyde 3-phosphate + acetaldehyde</text>
        <dbReference type="Rhea" id="RHEA:12821"/>
        <dbReference type="ChEBI" id="CHEBI:15343"/>
        <dbReference type="ChEBI" id="CHEBI:59776"/>
        <dbReference type="ChEBI" id="CHEBI:62877"/>
        <dbReference type="EC" id="4.1.2.4"/>
    </reaction>
</comment>
<dbReference type="PIRSF" id="PIRSF001357">
    <property type="entry name" value="DeoC"/>
    <property type="match status" value="1"/>
</dbReference>